<reference evidence="1" key="1">
    <citation type="submission" date="2022-04" db="EMBL/GenBank/DDBJ databases">
        <title>Genome of the entomopathogenic fungus Entomophthora muscae.</title>
        <authorList>
            <person name="Elya C."/>
            <person name="Lovett B.R."/>
            <person name="Lee E."/>
            <person name="Macias A.M."/>
            <person name="Hajek A.E."/>
            <person name="De Bivort B.L."/>
            <person name="Kasson M.T."/>
            <person name="De Fine Licht H.H."/>
            <person name="Stajich J.E."/>
        </authorList>
    </citation>
    <scope>NUCLEOTIDE SEQUENCE</scope>
    <source>
        <strain evidence="1">Berkeley</strain>
    </source>
</reference>
<name>A0ACC2SLN1_9FUNG</name>
<accession>A0ACC2SLN1</accession>
<gene>
    <name evidence="1" type="ORF">DSO57_1001730</name>
</gene>
<proteinExistence type="predicted"/>
<comment type="caution">
    <text evidence="1">The sequence shown here is derived from an EMBL/GenBank/DDBJ whole genome shotgun (WGS) entry which is preliminary data.</text>
</comment>
<evidence type="ECO:0000313" key="1">
    <source>
        <dbReference type="EMBL" id="KAJ9063292.1"/>
    </source>
</evidence>
<keyword evidence="2" id="KW-1185">Reference proteome</keyword>
<sequence length="218" mass="24161">MNSPNKDNFFLSFLPKGILHLGFQKLRQDLTDLSKVLEFIDSLKVSMYAMVVMWLGQNGWPDKGITNLLINWGIPRFVNSLPPLALDHSIFPRCTKKGPKTPPKPLHLLNDLAHTVDERFVLAYPVESLPLVAPSWEETLVNLDYLLAWCCPFLKTIRATQSGVATLTLDNPVDPQMPGISSSQSDLISEIGVKLSSPPEPIQQSFVPSQSGSPPTVM</sequence>
<evidence type="ECO:0000313" key="2">
    <source>
        <dbReference type="Proteomes" id="UP001165960"/>
    </source>
</evidence>
<organism evidence="1 2">
    <name type="scientific">Entomophthora muscae</name>
    <dbReference type="NCBI Taxonomy" id="34485"/>
    <lineage>
        <taxon>Eukaryota</taxon>
        <taxon>Fungi</taxon>
        <taxon>Fungi incertae sedis</taxon>
        <taxon>Zoopagomycota</taxon>
        <taxon>Entomophthoromycotina</taxon>
        <taxon>Entomophthoromycetes</taxon>
        <taxon>Entomophthorales</taxon>
        <taxon>Entomophthoraceae</taxon>
        <taxon>Entomophthora</taxon>
    </lineage>
</organism>
<dbReference type="Proteomes" id="UP001165960">
    <property type="component" value="Unassembled WGS sequence"/>
</dbReference>
<protein>
    <submittedName>
        <fullName evidence="1">Uncharacterized protein</fullName>
    </submittedName>
</protein>
<dbReference type="EMBL" id="QTSX02004974">
    <property type="protein sequence ID" value="KAJ9063292.1"/>
    <property type="molecule type" value="Genomic_DNA"/>
</dbReference>